<evidence type="ECO:0000256" key="4">
    <source>
        <dbReference type="ARBA" id="ARBA00022737"/>
    </source>
</evidence>
<dbReference type="Pfam" id="PF01743">
    <property type="entry name" value="PolyA_pol"/>
    <property type="match status" value="1"/>
</dbReference>
<evidence type="ECO:0000313" key="8">
    <source>
        <dbReference type="EMBL" id="RZC17433.1"/>
    </source>
</evidence>
<feature type="domain" description="Gnk2-homologous" evidence="7">
    <location>
        <begin position="370"/>
        <end position="472"/>
    </location>
</feature>
<keyword evidence="3" id="KW-0732">Signal</keyword>
<dbReference type="Gene3D" id="3.30.460.10">
    <property type="entry name" value="Beta Polymerase, domain 2"/>
    <property type="match status" value="1"/>
</dbReference>
<evidence type="ECO:0000256" key="5">
    <source>
        <dbReference type="ARBA" id="ARBA00022741"/>
    </source>
</evidence>
<comment type="caution">
    <text evidence="8">The sequence shown here is derived from an EMBL/GenBank/DDBJ whole genome shotgun (WGS) entry which is preliminary data.</text>
</comment>
<protein>
    <submittedName>
        <fullName evidence="8">Poly(A) polymerase I isoform B</fullName>
    </submittedName>
</protein>
<dbReference type="Gene3D" id="1.10.3090.10">
    <property type="entry name" value="cca-adding enzyme, domain 2"/>
    <property type="match status" value="1"/>
</dbReference>
<dbReference type="CDD" id="cd05398">
    <property type="entry name" value="NT_ClassII-CCAase"/>
    <property type="match status" value="1"/>
</dbReference>
<dbReference type="InterPro" id="IPR002902">
    <property type="entry name" value="GNK2"/>
</dbReference>
<dbReference type="Pfam" id="PF12627">
    <property type="entry name" value="PolyA_pol_RNAbd"/>
    <property type="match status" value="1"/>
</dbReference>
<keyword evidence="9" id="KW-1185">Reference proteome</keyword>
<keyword evidence="6" id="KW-0694">RNA-binding</keyword>
<dbReference type="GO" id="GO:0000166">
    <property type="term" value="F:nucleotide binding"/>
    <property type="evidence" value="ECO:0007669"/>
    <property type="project" value="UniProtKB-KW"/>
</dbReference>
<dbReference type="Gene3D" id="3.30.430.20">
    <property type="entry name" value="Gnk2 domain, C-X8-C-X2-C motif"/>
    <property type="match status" value="1"/>
</dbReference>
<dbReference type="PROSITE" id="PS51473">
    <property type="entry name" value="GNK2"/>
    <property type="match status" value="1"/>
</dbReference>
<dbReference type="InterPro" id="IPR052191">
    <property type="entry name" value="tRNA_ntf/polyA_polymerase_I"/>
</dbReference>
<evidence type="ECO:0000256" key="1">
    <source>
        <dbReference type="ARBA" id="ARBA00007265"/>
    </source>
</evidence>
<dbReference type="GO" id="GO:0016779">
    <property type="term" value="F:nucleotidyltransferase activity"/>
    <property type="evidence" value="ECO:0007669"/>
    <property type="project" value="InterPro"/>
</dbReference>
<comment type="similarity">
    <text evidence="1 6">Belongs to the tRNA nucleotidyltransferase/poly(A) polymerase family.</text>
</comment>
<dbReference type="InterPro" id="IPR002646">
    <property type="entry name" value="PolA_pol_head_dom"/>
</dbReference>
<dbReference type="SUPFAM" id="SSF81301">
    <property type="entry name" value="Nucleotidyltransferase"/>
    <property type="match status" value="1"/>
</dbReference>
<evidence type="ECO:0000256" key="3">
    <source>
        <dbReference type="ARBA" id="ARBA00022729"/>
    </source>
</evidence>
<dbReference type="InterPro" id="IPR038408">
    <property type="entry name" value="GNK2_sf"/>
</dbReference>
<keyword evidence="5" id="KW-0547">Nucleotide-binding</keyword>
<dbReference type="GO" id="GO:0001680">
    <property type="term" value="P:tRNA 3'-terminal CCA addition"/>
    <property type="evidence" value="ECO:0007669"/>
    <property type="project" value="UniProtKB-ARBA"/>
</dbReference>
<keyword evidence="2 6" id="KW-0808">Transferase</keyword>
<dbReference type="PANTHER" id="PTHR43051:SF11">
    <property type="entry name" value="TRNA NUCLEOTIDYLTRANSFERASE_POLY(A) POLYMERASE"/>
    <property type="match status" value="1"/>
</dbReference>
<name>A0A445L2V4_GLYSO</name>
<dbReference type="EMBL" id="QZWG01000004">
    <property type="protein sequence ID" value="RZC17433.1"/>
    <property type="molecule type" value="Genomic_DNA"/>
</dbReference>
<evidence type="ECO:0000256" key="2">
    <source>
        <dbReference type="ARBA" id="ARBA00022679"/>
    </source>
</evidence>
<proteinExistence type="inferred from homology"/>
<evidence type="ECO:0000313" key="9">
    <source>
        <dbReference type="Proteomes" id="UP000289340"/>
    </source>
</evidence>
<organism evidence="8 9">
    <name type="scientific">Glycine soja</name>
    <name type="common">Wild soybean</name>
    <dbReference type="NCBI Taxonomy" id="3848"/>
    <lineage>
        <taxon>Eukaryota</taxon>
        <taxon>Viridiplantae</taxon>
        <taxon>Streptophyta</taxon>
        <taxon>Embryophyta</taxon>
        <taxon>Tracheophyta</taxon>
        <taxon>Spermatophyta</taxon>
        <taxon>Magnoliopsida</taxon>
        <taxon>eudicotyledons</taxon>
        <taxon>Gunneridae</taxon>
        <taxon>Pentapetalae</taxon>
        <taxon>rosids</taxon>
        <taxon>fabids</taxon>
        <taxon>Fabales</taxon>
        <taxon>Fabaceae</taxon>
        <taxon>Papilionoideae</taxon>
        <taxon>50 kb inversion clade</taxon>
        <taxon>NPAAA clade</taxon>
        <taxon>indigoferoid/millettioid clade</taxon>
        <taxon>Phaseoleae</taxon>
        <taxon>Glycine</taxon>
        <taxon>Glycine subgen. Soja</taxon>
    </lineage>
</organism>
<dbReference type="GO" id="GO:0003723">
    <property type="term" value="F:RNA binding"/>
    <property type="evidence" value="ECO:0007669"/>
    <property type="project" value="UniProtKB-KW"/>
</dbReference>
<reference evidence="8 9" key="1">
    <citation type="submission" date="2018-09" db="EMBL/GenBank/DDBJ databases">
        <title>A high-quality reference genome of wild soybean provides a powerful tool to mine soybean genomes.</title>
        <authorList>
            <person name="Xie M."/>
            <person name="Chung C.Y.L."/>
            <person name="Li M.-W."/>
            <person name="Wong F.-L."/>
            <person name="Chan T.-F."/>
            <person name="Lam H.-M."/>
        </authorList>
    </citation>
    <scope>NUCLEOTIDE SEQUENCE [LARGE SCALE GENOMIC DNA]</scope>
    <source>
        <strain evidence="9">cv. W05</strain>
        <tissue evidence="8">Hypocotyl of etiolated seedlings</tissue>
    </source>
</reference>
<sequence>MIGSTTKKVLNGLRKKGYDVYLVGGCVRDLILKKTPKDFDIITSAELKEVTRTFSWSEIVGKRFPVCHVHMDDTIVEVSSFDTTKCKAGMEFSHHIEAPSGCGKKDHLRWMNCLNRDFTINGLMLDPYARIAYDYFGGIEDIRKAKVRTVIPAETSFQEDCARILRAIRIAARLGFSISKETAHFIKNLSSSVLSLDKGRLLMEMNYMLAFGSGEASLRLLWKFGLLDILLPFQAAYFAQHGFQRRDRRTNMLLSLFSNLDKLLAPNRPCHNSLWVGILALHKALSDRPRNPLAVAAFSLAVHNGGNLLEAVSMAGMINKPHDVRFPELLDPSGLDAEALEAEILDLAESVRGTILQMTNEYFVSQAMADYPQAPRSNLPKFTPGFTYENTVNTLLTSLVNSVSFANHNNFTFPASSDVIYGLFQCRSDLTNDRCSHCLSHAVTHLGNLYFISCDGVLQLDNCFVNQLYVSPKAKKGKIDVTNVVHLSIGTFNVFIPITLYVKVYNMFDCVRRSTVKKFLSKQHRKIDYQSLALGNLQEVRHVFARIVFDTVYPLCPNQNQSLRSNCISQGG</sequence>
<dbReference type="Pfam" id="PF01657">
    <property type="entry name" value="Stress-antifung"/>
    <property type="match status" value="1"/>
</dbReference>
<accession>A0A445L2V4</accession>
<dbReference type="CDD" id="cd23509">
    <property type="entry name" value="Gnk2-like"/>
    <property type="match status" value="1"/>
</dbReference>
<dbReference type="AlphaFoldDB" id="A0A445L2V4"/>
<dbReference type="Proteomes" id="UP000289340">
    <property type="component" value="Chromosome 4"/>
</dbReference>
<evidence type="ECO:0000256" key="6">
    <source>
        <dbReference type="RuleBase" id="RU003953"/>
    </source>
</evidence>
<dbReference type="InterPro" id="IPR032828">
    <property type="entry name" value="PolyA_RNA-bd"/>
</dbReference>
<dbReference type="PANTHER" id="PTHR43051">
    <property type="entry name" value="POLYNUCLEOTIDE ADENYLYLTRANSFERASE FAMILY PROTEIN"/>
    <property type="match status" value="1"/>
</dbReference>
<dbReference type="InterPro" id="IPR043519">
    <property type="entry name" value="NT_sf"/>
</dbReference>
<evidence type="ECO:0000259" key="7">
    <source>
        <dbReference type="PROSITE" id="PS51473"/>
    </source>
</evidence>
<dbReference type="SUPFAM" id="SSF81891">
    <property type="entry name" value="Poly A polymerase C-terminal region-like"/>
    <property type="match status" value="1"/>
</dbReference>
<gene>
    <name evidence="8" type="ORF">D0Y65_010288</name>
</gene>
<keyword evidence="4" id="KW-0677">Repeat</keyword>